<organism evidence="2 3">
    <name type="scientific">Corynebacterium matruchotii</name>
    <dbReference type="NCBI Taxonomy" id="43768"/>
    <lineage>
        <taxon>Bacteria</taxon>
        <taxon>Bacillati</taxon>
        <taxon>Actinomycetota</taxon>
        <taxon>Actinomycetes</taxon>
        <taxon>Mycobacteriales</taxon>
        <taxon>Corynebacteriaceae</taxon>
        <taxon>Corynebacterium</taxon>
    </lineage>
</organism>
<keyword evidence="1" id="KW-0812">Transmembrane</keyword>
<feature type="transmembrane region" description="Helical" evidence="1">
    <location>
        <begin position="165"/>
        <end position="184"/>
    </location>
</feature>
<keyword evidence="1" id="KW-0472">Membrane</keyword>
<dbReference type="Proteomes" id="UP000249886">
    <property type="component" value="Unassembled WGS sequence"/>
</dbReference>
<evidence type="ECO:0000313" key="2">
    <source>
        <dbReference type="EMBL" id="SPW27688.1"/>
    </source>
</evidence>
<accession>A0A6H9XG58</accession>
<gene>
    <name evidence="2" type="ORF">NCTC10254_00964</name>
</gene>
<name>A0A6H9XG58_9CORY</name>
<proteinExistence type="predicted"/>
<keyword evidence="1" id="KW-1133">Transmembrane helix</keyword>
<evidence type="ECO:0000256" key="1">
    <source>
        <dbReference type="SAM" id="Phobius"/>
    </source>
</evidence>
<protein>
    <submittedName>
        <fullName evidence="2">Uncharacterized protein</fullName>
    </submittedName>
</protein>
<evidence type="ECO:0000313" key="3">
    <source>
        <dbReference type="Proteomes" id="UP000249886"/>
    </source>
</evidence>
<reference evidence="2 3" key="1">
    <citation type="submission" date="2018-06" db="EMBL/GenBank/DDBJ databases">
        <authorList>
            <consortium name="Pathogen Informatics"/>
            <person name="Doyle S."/>
        </authorList>
    </citation>
    <scope>NUCLEOTIDE SEQUENCE [LARGE SCALE GENOMIC DNA]</scope>
    <source>
        <strain evidence="2 3">NCTC10254</strain>
    </source>
</reference>
<dbReference type="EMBL" id="UARK01000002">
    <property type="protein sequence ID" value="SPW27688.1"/>
    <property type="molecule type" value="Genomic_DNA"/>
</dbReference>
<dbReference type="RefSeq" id="WP_151505522.1">
    <property type="nucleotide sequence ID" value="NZ_CP050134.2"/>
</dbReference>
<sequence>MVDMTESDNLFETIDDVYWRATVGDIIAAHSDPQHPLQALDPQRFTTVHREVTALLTRVATTMGRFRLRDQVPVRPPGRQVAVPVTAPDTSVLDLVGQLRADIRNLRTPHDRSEMSRLMSQHSATIDVLARTIRAADADHALALKESETRRLQAQRWEQAARRTARYYAAASLILGVAVVMMWLL</sequence>
<dbReference type="AlphaFoldDB" id="A0A6H9XG58"/>
<comment type="caution">
    <text evidence="2">The sequence shown here is derived from an EMBL/GenBank/DDBJ whole genome shotgun (WGS) entry which is preliminary data.</text>
</comment>